<accession>A0A0M0KLE7</accession>
<reference evidence="5" key="1">
    <citation type="submission" date="2015-08" db="EMBL/GenBank/DDBJ databases">
        <title>Complete DNA Sequence of Pseudomonas syringae pv. actinidiae, the Causal Agent of Kiwifruit Canker Disease.</title>
        <authorList>
            <person name="Rikkerink E.H.A."/>
            <person name="Fineran P.C."/>
        </authorList>
    </citation>
    <scope>NUCLEOTIDE SEQUENCE</scope>
    <source>
        <strain evidence="5">DSM 13666</strain>
    </source>
</reference>
<dbReference type="InterPro" id="IPR002491">
    <property type="entry name" value="ABC_transptr_periplasmic_BD"/>
</dbReference>
<gene>
    <name evidence="5" type="ORF">AMD02_11555</name>
</gene>
<dbReference type="GO" id="GO:0071281">
    <property type="term" value="P:cellular response to iron ion"/>
    <property type="evidence" value="ECO:0007669"/>
    <property type="project" value="TreeGrafter"/>
</dbReference>
<dbReference type="NCBIfam" id="NF038402">
    <property type="entry name" value="TroA_like"/>
    <property type="match status" value="1"/>
</dbReference>
<dbReference type="EMBL" id="LILD01000001">
    <property type="protein sequence ID" value="KOO39412.1"/>
    <property type="molecule type" value="Genomic_DNA"/>
</dbReference>
<dbReference type="PANTHER" id="PTHR30535:SF34">
    <property type="entry name" value="MOLYBDATE-BINDING PROTEIN MOLA"/>
    <property type="match status" value="1"/>
</dbReference>
<dbReference type="InterPro" id="IPR050902">
    <property type="entry name" value="ABC_Transporter_SBP"/>
</dbReference>
<name>A0A0M0KLE7_ALKHA</name>
<evidence type="ECO:0000256" key="2">
    <source>
        <dbReference type="ARBA" id="ARBA00022729"/>
    </source>
</evidence>
<dbReference type="InterPro" id="IPR054828">
    <property type="entry name" value="Vit_B12_bind_prot"/>
</dbReference>
<dbReference type="OMA" id="WQGINLE"/>
<feature type="chain" id="PRO_5044367177" evidence="3">
    <location>
        <begin position="21"/>
        <end position="327"/>
    </location>
</feature>
<dbReference type="CDD" id="cd01143">
    <property type="entry name" value="YvrC"/>
    <property type="match status" value="1"/>
</dbReference>
<accession>A0A4Y7X0A4</accession>
<comment type="caution">
    <text evidence="5">The sequence shown here is derived from an EMBL/GenBank/DDBJ whole genome shotgun (WGS) entry which is preliminary data.</text>
</comment>
<feature type="signal peptide" evidence="3">
    <location>
        <begin position="1"/>
        <end position="20"/>
    </location>
</feature>
<dbReference type="AlphaFoldDB" id="A0A0M0KLE7"/>
<protein>
    <submittedName>
        <fullName evidence="5">Iron ABC transporter substrate-binding protein</fullName>
    </submittedName>
</protein>
<dbReference type="Gene3D" id="3.40.50.1980">
    <property type="entry name" value="Nitrogenase molybdenum iron protein domain"/>
    <property type="match status" value="2"/>
</dbReference>
<proteinExistence type="inferred from homology"/>
<evidence type="ECO:0000313" key="5">
    <source>
        <dbReference type="EMBL" id="KOO39412.1"/>
    </source>
</evidence>
<dbReference type="Pfam" id="PF01497">
    <property type="entry name" value="Peripla_BP_2"/>
    <property type="match status" value="1"/>
</dbReference>
<feature type="domain" description="Fe/B12 periplasmic-binding" evidence="4">
    <location>
        <begin position="68"/>
        <end position="324"/>
    </location>
</feature>
<comment type="similarity">
    <text evidence="1">Belongs to the bacterial solute-binding protein 8 family.</text>
</comment>
<dbReference type="PATRIC" id="fig|136160.3.peg.2722"/>
<dbReference type="GeneID" id="87597206"/>
<dbReference type="PANTHER" id="PTHR30535">
    <property type="entry name" value="VITAMIN B12-BINDING PROTEIN"/>
    <property type="match status" value="1"/>
</dbReference>
<dbReference type="PROSITE" id="PS51257">
    <property type="entry name" value="PROKAR_LIPOPROTEIN"/>
    <property type="match status" value="1"/>
</dbReference>
<keyword evidence="2 3" id="KW-0732">Signal</keyword>
<evidence type="ECO:0000256" key="3">
    <source>
        <dbReference type="SAM" id="SignalP"/>
    </source>
</evidence>
<sequence length="327" mass="35407">MKSNVRLWLLALLLTLGLVACGTTTDEPEAPADDQGTDVVEEEAGGEFPRTITDSLGNEVTIEEEPERVVSLIPSITETLFAIDKGDTVVGRTDFDNYPEEVEDIQSVGGMEFDVEQVLALEPDLVLSHGSGAHSSEGGLNQLREAGVTVVVVHDASSIDEVYDSIAMIGEATGADEQAATVISDMKEGFAALAEKAEAITDEERANVWVEVSPEPEIYTTGKGTFLDEMLTLINADNAAGDVEGWVQFSEEEAVAFQPDVIITTYGYYVEDPEKQVMARDGWQSVPAVENERVYDVHSDEVTRSGPRLVQGAEKLAELIYPDVFAE</sequence>
<organism evidence="5">
    <name type="scientific">Halalkalibacterium halodurans</name>
    <name type="common">Bacillus halodurans</name>
    <dbReference type="NCBI Taxonomy" id="86665"/>
    <lineage>
        <taxon>Bacteria</taxon>
        <taxon>Bacillati</taxon>
        <taxon>Bacillota</taxon>
        <taxon>Bacilli</taxon>
        <taxon>Bacillales</taxon>
        <taxon>Bacillaceae</taxon>
        <taxon>Halalkalibacterium (ex Joshi et al. 2022)</taxon>
    </lineage>
</organism>
<dbReference type="SUPFAM" id="SSF53807">
    <property type="entry name" value="Helical backbone' metal receptor"/>
    <property type="match status" value="1"/>
</dbReference>
<evidence type="ECO:0000256" key="1">
    <source>
        <dbReference type="ARBA" id="ARBA00008814"/>
    </source>
</evidence>
<dbReference type="PROSITE" id="PS50983">
    <property type="entry name" value="FE_B12_PBP"/>
    <property type="match status" value="1"/>
</dbReference>
<evidence type="ECO:0000259" key="4">
    <source>
        <dbReference type="PROSITE" id="PS50983"/>
    </source>
</evidence>
<dbReference type="RefSeq" id="WP_010897748.1">
    <property type="nucleotide sequence ID" value="NZ_CP040441.1"/>
</dbReference>